<reference evidence="2" key="1">
    <citation type="submission" date="2010-12" db="EMBL/GenBank/DDBJ databases">
        <title>Complete sequence of Desulfovibrio aespoeensis Aspo-2.</title>
        <authorList>
            <consortium name="US DOE Joint Genome Institute"/>
            <person name="Lucas S."/>
            <person name="Copeland A."/>
            <person name="Lapidus A."/>
            <person name="Cheng J.-F."/>
            <person name="Goodwin L."/>
            <person name="Pitluck S."/>
            <person name="Chertkov O."/>
            <person name="Misra M."/>
            <person name="Detter J.C."/>
            <person name="Han C."/>
            <person name="Tapia R."/>
            <person name="Land M."/>
            <person name="Hauser L."/>
            <person name="Kyrpides N."/>
            <person name="Ivanova N."/>
            <person name="Ovchinnikova G."/>
            <person name="Pedersen K."/>
            <person name="Jagevall S."/>
            <person name="Hazen T."/>
            <person name="Woyke T."/>
        </authorList>
    </citation>
    <scope>NUCLEOTIDE SEQUENCE [LARGE SCALE GENOMIC DNA]</scope>
    <source>
        <strain evidence="2">ATCC 700646 / DSM 10631 / Aspo-2</strain>
    </source>
</reference>
<keyword evidence="2" id="KW-1185">Reference proteome</keyword>
<sequence>MARLIFMLEEESMVRCLKGLLPRLLPGSLEGRDYLFISHDGKQHLEKSLPRKLRSWNYPDDLFVILRDQDSGDCKTIKQHLVNLCEQSGRQASLIRIVCRELESWYIGDLAAVAAAFHKPKLVKNQSKAKFSEPDKLGSPATELKKLVPNYMKKSGSSLIGQELSLEPNANMSRSFQAFISGIRRIAQG</sequence>
<dbReference type="eggNOG" id="ENOG502ZYZ6">
    <property type="taxonomic scope" value="Bacteria"/>
</dbReference>
<gene>
    <name evidence="1" type="ordered locus">Daes_3152</name>
</gene>
<accession>E6VR60</accession>
<dbReference type="Pfam" id="PF14103">
    <property type="entry name" value="DUF4276"/>
    <property type="match status" value="1"/>
</dbReference>
<dbReference type="Proteomes" id="UP000002191">
    <property type="component" value="Chromosome"/>
</dbReference>
<name>E6VR60_PSEA9</name>
<protein>
    <recommendedName>
        <fullName evidence="3">Cytoplasmic protein</fullName>
    </recommendedName>
</protein>
<dbReference type="KEGG" id="das:Daes_3152"/>
<organism evidence="1 2">
    <name type="scientific">Pseudodesulfovibrio aespoeensis (strain ATCC 700646 / DSM 10631 / Aspo-2)</name>
    <name type="common">Desulfovibrio aespoeensis</name>
    <dbReference type="NCBI Taxonomy" id="643562"/>
    <lineage>
        <taxon>Bacteria</taxon>
        <taxon>Pseudomonadati</taxon>
        <taxon>Thermodesulfobacteriota</taxon>
        <taxon>Desulfovibrionia</taxon>
        <taxon>Desulfovibrionales</taxon>
        <taxon>Desulfovibrionaceae</taxon>
    </lineage>
</organism>
<dbReference type="STRING" id="643562.Daes_3152"/>
<dbReference type="AlphaFoldDB" id="E6VR60"/>
<proteinExistence type="predicted"/>
<reference evidence="1 2" key="2">
    <citation type="journal article" date="2014" name="Genome Announc.">
        <title>Complete Genome Sequence of the Subsurface, Mesophilic Sulfate-Reducing Bacterium Desulfovibrio aespoeensis Aspo-2.</title>
        <authorList>
            <person name="Pedersen K."/>
            <person name="Bengtsson A."/>
            <person name="Edlund J."/>
            <person name="Rabe L."/>
            <person name="Hazen T."/>
            <person name="Chakraborty R."/>
            <person name="Goodwin L."/>
            <person name="Shapiro N."/>
        </authorList>
    </citation>
    <scope>NUCLEOTIDE SEQUENCE [LARGE SCALE GENOMIC DNA]</scope>
    <source>
        <strain evidence="2">ATCC 700646 / DSM 10631 / Aspo-2</strain>
    </source>
</reference>
<dbReference type="RefSeq" id="WP_013516045.1">
    <property type="nucleotide sequence ID" value="NC_014844.1"/>
</dbReference>
<dbReference type="EMBL" id="CP002431">
    <property type="protein sequence ID" value="ADU64144.1"/>
    <property type="molecule type" value="Genomic_DNA"/>
</dbReference>
<dbReference type="OrthoDB" id="283783at2"/>
<evidence type="ECO:0000313" key="2">
    <source>
        <dbReference type="Proteomes" id="UP000002191"/>
    </source>
</evidence>
<dbReference type="InterPro" id="IPR025455">
    <property type="entry name" value="DUF4276"/>
</dbReference>
<dbReference type="HOGENOM" id="CLU_109798_1_0_7"/>
<evidence type="ECO:0000313" key="1">
    <source>
        <dbReference type="EMBL" id="ADU64144.1"/>
    </source>
</evidence>
<evidence type="ECO:0008006" key="3">
    <source>
        <dbReference type="Google" id="ProtNLM"/>
    </source>
</evidence>